<dbReference type="InterPro" id="IPR050950">
    <property type="entry name" value="HTH-type_LysR_regulators"/>
</dbReference>
<dbReference type="Proteomes" id="UP000598032">
    <property type="component" value="Unassembled WGS sequence"/>
</dbReference>
<organism evidence="6 7">
    <name type="scientific">Paraburkholderia metrosideri</name>
    <dbReference type="NCBI Taxonomy" id="580937"/>
    <lineage>
        <taxon>Bacteria</taxon>
        <taxon>Pseudomonadati</taxon>
        <taxon>Pseudomonadota</taxon>
        <taxon>Betaproteobacteria</taxon>
        <taxon>Burkholderiales</taxon>
        <taxon>Burkholderiaceae</taxon>
        <taxon>Paraburkholderia</taxon>
    </lineage>
</organism>
<gene>
    <name evidence="6" type="primary">gltR_4</name>
    <name evidence="6" type="ORF">LMG28140_06567</name>
</gene>
<name>A0ABM8P8L7_9BURK</name>
<protein>
    <submittedName>
        <fullName evidence="6">HTH-type transcriptional regulator GltR</fullName>
    </submittedName>
</protein>
<dbReference type="PROSITE" id="PS50931">
    <property type="entry name" value="HTH_LYSR"/>
    <property type="match status" value="1"/>
</dbReference>
<keyword evidence="7" id="KW-1185">Reference proteome</keyword>
<dbReference type="SUPFAM" id="SSF46785">
    <property type="entry name" value="Winged helix' DNA-binding domain"/>
    <property type="match status" value="1"/>
</dbReference>
<accession>A0ABM8P8L7</accession>
<dbReference type="InterPro" id="IPR036390">
    <property type="entry name" value="WH_DNA-bd_sf"/>
</dbReference>
<dbReference type="Pfam" id="PF00126">
    <property type="entry name" value="HTH_1"/>
    <property type="match status" value="1"/>
</dbReference>
<reference evidence="6 7" key="1">
    <citation type="submission" date="2020-10" db="EMBL/GenBank/DDBJ databases">
        <authorList>
            <person name="Peeters C."/>
        </authorList>
    </citation>
    <scope>NUCLEOTIDE SEQUENCE [LARGE SCALE GENOMIC DNA]</scope>
    <source>
        <strain evidence="6 7">LMG 28140</strain>
    </source>
</reference>
<dbReference type="InterPro" id="IPR005119">
    <property type="entry name" value="LysR_subst-bd"/>
</dbReference>
<evidence type="ECO:0000256" key="1">
    <source>
        <dbReference type="ARBA" id="ARBA00009437"/>
    </source>
</evidence>
<comment type="similarity">
    <text evidence="1">Belongs to the LysR transcriptional regulatory family.</text>
</comment>
<evidence type="ECO:0000256" key="4">
    <source>
        <dbReference type="ARBA" id="ARBA00023163"/>
    </source>
</evidence>
<evidence type="ECO:0000259" key="5">
    <source>
        <dbReference type="PROSITE" id="PS50931"/>
    </source>
</evidence>
<evidence type="ECO:0000256" key="3">
    <source>
        <dbReference type="ARBA" id="ARBA00023125"/>
    </source>
</evidence>
<dbReference type="Gene3D" id="3.40.190.10">
    <property type="entry name" value="Periplasmic binding protein-like II"/>
    <property type="match status" value="2"/>
</dbReference>
<evidence type="ECO:0000313" key="6">
    <source>
        <dbReference type="EMBL" id="CAD6559192.1"/>
    </source>
</evidence>
<keyword evidence="3" id="KW-0238">DNA-binding</keyword>
<evidence type="ECO:0000313" key="7">
    <source>
        <dbReference type="Proteomes" id="UP000598032"/>
    </source>
</evidence>
<sequence>MYERSTLSTIRFLRTFVAVARHGSFAVAAEQMALTQSAVSMQMRALETEFRHELFDRCGRSVMLNAMGKSLLPHAQQLLSLYEAMKMTAGGLEEHVGPVSIGAIESVVGALAEAAAHLKIARPNLDVRIMAAKSVDLAARVDAGEIDAAVIIDTPGRRPASVQWTPVYSEPIVLLANANMVPASVPELLKTQRFLRFDRTQRTGVVIDRAIRKQRFKVNEFLELNSLEGIAELVRQGIGVAVVPLLKRSSWTRDDALRVLPLPQSDARRDVGMLERAQHGKMAVTAAIVRHLTEMV</sequence>
<dbReference type="PANTHER" id="PTHR30419">
    <property type="entry name" value="HTH-TYPE TRANSCRIPTIONAL REGULATOR YBHD"/>
    <property type="match status" value="1"/>
</dbReference>
<comment type="caution">
    <text evidence="6">The sequence shown here is derived from an EMBL/GenBank/DDBJ whole genome shotgun (WGS) entry which is preliminary data.</text>
</comment>
<feature type="domain" description="HTH lysR-type" evidence="5">
    <location>
        <begin position="10"/>
        <end position="65"/>
    </location>
</feature>
<dbReference type="SUPFAM" id="SSF53850">
    <property type="entry name" value="Periplasmic binding protein-like II"/>
    <property type="match status" value="1"/>
</dbReference>
<dbReference type="Pfam" id="PF03466">
    <property type="entry name" value="LysR_substrate"/>
    <property type="match status" value="1"/>
</dbReference>
<keyword evidence="4" id="KW-0804">Transcription</keyword>
<dbReference type="PRINTS" id="PR00039">
    <property type="entry name" value="HTHLYSR"/>
</dbReference>
<dbReference type="InterPro" id="IPR000847">
    <property type="entry name" value="LysR_HTH_N"/>
</dbReference>
<dbReference type="EMBL" id="CAJHCP010000023">
    <property type="protein sequence ID" value="CAD6559192.1"/>
    <property type="molecule type" value="Genomic_DNA"/>
</dbReference>
<keyword evidence="2" id="KW-0805">Transcription regulation</keyword>
<proteinExistence type="inferred from homology"/>
<evidence type="ECO:0000256" key="2">
    <source>
        <dbReference type="ARBA" id="ARBA00023015"/>
    </source>
</evidence>
<dbReference type="InterPro" id="IPR036388">
    <property type="entry name" value="WH-like_DNA-bd_sf"/>
</dbReference>
<dbReference type="Gene3D" id="1.10.10.10">
    <property type="entry name" value="Winged helix-like DNA-binding domain superfamily/Winged helix DNA-binding domain"/>
    <property type="match status" value="1"/>
</dbReference>